<proteinExistence type="inferred from homology"/>
<protein>
    <recommendedName>
        <fullName evidence="3">Ribose-5-phosphate isomerase A</fullName>
        <ecNumber evidence="3">5.3.1.6</ecNumber>
    </recommendedName>
    <alternativeName>
        <fullName evidence="3">Phosphoriboisomerase A</fullName>
        <shortName evidence="3">PRI</shortName>
    </alternativeName>
</protein>
<dbReference type="HAMAP" id="MF_00170">
    <property type="entry name" value="Rib_5P_isom_A"/>
    <property type="match status" value="1"/>
</dbReference>
<dbReference type="PANTHER" id="PTHR11934:SF0">
    <property type="entry name" value="RIBOSE-5-PHOSPHATE ISOMERASE"/>
    <property type="match status" value="1"/>
</dbReference>
<dbReference type="UniPathway" id="UPA00115">
    <property type="reaction ID" value="UER00412"/>
</dbReference>
<reference evidence="4 5" key="1">
    <citation type="journal article" date="2018" name="Microbiome">
        <title>Fine metagenomic profile of the Mediterranean stratified and mixed water columns revealed by assembly and recruitment.</title>
        <authorList>
            <person name="Haro-Moreno J.M."/>
            <person name="Lopez-Perez M."/>
            <person name="De La Torre J.R."/>
            <person name="Picazo A."/>
            <person name="Camacho A."/>
            <person name="Rodriguez-Valera F."/>
        </authorList>
    </citation>
    <scope>NUCLEOTIDE SEQUENCE [LARGE SCALE GENOMIC DNA]</scope>
    <source>
        <strain evidence="4">MED-G84</strain>
    </source>
</reference>
<feature type="binding site" evidence="3">
    <location>
        <begin position="83"/>
        <end position="86"/>
    </location>
    <ligand>
        <name>substrate</name>
    </ligand>
</feature>
<feature type="binding site" evidence="3">
    <location>
        <begin position="30"/>
        <end position="33"/>
    </location>
    <ligand>
        <name>substrate</name>
    </ligand>
</feature>
<dbReference type="NCBIfam" id="TIGR00021">
    <property type="entry name" value="rpiA"/>
    <property type="match status" value="1"/>
</dbReference>
<dbReference type="SUPFAM" id="SSF100950">
    <property type="entry name" value="NagB/RpiA/CoA transferase-like"/>
    <property type="match status" value="1"/>
</dbReference>
<gene>
    <name evidence="3" type="primary">rpiA</name>
    <name evidence="4" type="ORF">DBW98_01625</name>
</gene>
<dbReference type="EC" id="5.3.1.6" evidence="3"/>
<comment type="pathway">
    <text evidence="3">Carbohydrate degradation; pentose phosphate pathway; D-ribose 5-phosphate from D-ribulose 5-phosphate (non-oxidative stage): step 1/1.</text>
</comment>
<dbReference type="GO" id="GO:0006014">
    <property type="term" value="P:D-ribose metabolic process"/>
    <property type="evidence" value="ECO:0007669"/>
    <property type="project" value="TreeGrafter"/>
</dbReference>
<dbReference type="FunFam" id="3.40.50.1360:FF:000001">
    <property type="entry name" value="Ribose-5-phosphate isomerase A"/>
    <property type="match status" value="1"/>
</dbReference>
<comment type="similarity">
    <text evidence="3">Belongs to the ribose 5-phosphate isomerase family.</text>
</comment>
<dbReference type="SUPFAM" id="SSF75445">
    <property type="entry name" value="D-ribose-5-phosphate isomerase (RpiA), lid domain"/>
    <property type="match status" value="1"/>
</dbReference>
<organism evidence="4 5">
    <name type="scientific">SAR86 cluster bacterium</name>
    <dbReference type="NCBI Taxonomy" id="2030880"/>
    <lineage>
        <taxon>Bacteria</taxon>
        <taxon>Pseudomonadati</taxon>
        <taxon>Pseudomonadota</taxon>
        <taxon>Gammaproteobacteria</taxon>
        <taxon>SAR86 cluster</taxon>
    </lineage>
</organism>
<dbReference type="GO" id="GO:0009052">
    <property type="term" value="P:pentose-phosphate shunt, non-oxidative branch"/>
    <property type="evidence" value="ECO:0007669"/>
    <property type="project" value="UniProtKB-UniRule"/>
</dbReference>
<dbReference type="Gene3D" id="3.30.70.260">
    <property type="match status" value="1"/>
</dbReference>
<keyword evidence="2 3" id="KW-0413">Isomerase</keyword>
<dbReference type="NCBIfam" id="NF001924">
    <property type="entry name" value="PRK00702.1"/>
    <property type="match status" value="1"/>
</dbReference>
<sequence length="213" mass="23136">MSNAKLNASLEAIEYIKPKINMDSIIGVGTGSTVNFFIEELAKIKQLFKGAVSSSEASSQLLEAHDIEVFELNDVNEILVYIDGADEVDPSNNLIKGGGGAHTREKIVASASNEFVCIVDESKLVKALGNFPLPIEVMIKSRSYVAREVVKLGGTPILRADFITDQGNQILDIADIKIDKPEILEQRLNLIPGVLDNGIFANCRPSKLIIGRN</sequence>
<dbReference type="CDD" id="cd01398">
    <property type="entry name" value="RPI_A"/>
    <property type="match status" value="1"/>
</dbReference>
<dbReference type="InterPro" id="IPR020672">
    <property type="entry name" value="Ribose5P_isomerase_typA_subgr"/>
</dbReference>
<dbReference type="GO" id="GO:0004751">
    <property type="term" value="F:ribose-5-phosphate isomerase activity"/>
    <property type="evidence" value="ECO:0007669"/>
    <property type="project" value="UniProtKB-UniRule"/>
</dbReference>
<dbReference type="InterPro" id="IPR004788">
    <property type="entry name" value="Ribose5P_isomerase_type_A"/>
</dbReference>
<feature type="active site" description="Proton acceptor" evidence="3">
    <location>
        <position position="105"/>
    </location>
</feature>
<dbReference type="Gene3D" id="3.40.50.1360">
    <property type="match status" value="1"/>
</dbReference>
<feature type="binding site" evidence="3">
    <location>
        <position position="123"/>
    </location>
    <ligand>
        <name>substrate</name>
    </ligand>
</feature>
<dbReference type="InterPro" id="IPR037171">
    <property type="entry name" value="NagB/RpiA_transferase-like"/>
</dbReference>
<comment type="caution">
    <text evidence="4">The sequence shown here is derived from an EMBL/GenBank/DDBJ whole genome shotgun (WGS) entry which is preliminary data.</text>
</comment>
<dbReference type="AlphaFoldDB" id="A0A368BQD6"/>
<comment type="subunit">
    <text evidence="3">Homodimer.</text>
</comment>
<name>A0A368BQD6_9GAMM</name>
<dbReference type="PANTHER" id="PTHR11934">
    <property type="entry name" value="RIBOSE-5-PHOSPHATE ISOMERASE"/>
    <property type="match status" value="1"/>
</dbReference>
<dbReference type="EMBL" id="QOPC01000005">
    <property type="protein sequence ID" value="RCL39052.1"/>
    <property type="molecule type" value="Genomic_DNA"/>
</dbReference>
<evidence type="ECO:0000313" key="4">
    <source>
        <dbReference type="EMBL" id="RCL39052.1"/>
    </source>
</evidence>
<dbReference type="Pfam" id="PF06026">
    <property type="entry name" value="Rib_5-P_isom_A"/>
    <property type="match status" value="1"/>
</dbReference>
<evidence type="ECO:0000256" key="1">
    <source>
        <dbReference type="ARBA" id="ARBA00001713"/>
    </source>
</evidence>
<evidence type="ECO:0000256" key="2">
    <source>
        <dbReference type="ARBA" id="ARBA00023235"/>
    </source>
</evidence>
<feature type="binding site" evidence="3">
    <location>
        <begin position="96"/>
        <end position="99"/>
    </location>
    <ligand>
        <name>substrate</name>
    </ligand>
</feature>
<dbReference type="Proteomes" id="UP000253032">
    <property type="component" value="Unassembled WGS sequence"/>
</dbReference>
<accession>A0A368BQD6</accession>
<comment type="function">
    <text evidence="3">Catalyzes the reversible conversion of ribose-5-phosphate to ribulose 5-phosphate.</text>
</comment>
<evidence type="ECO:0000256" key="3">
    <source>
        <dbReference type="HAMAP-Rule" id="MF_00170"/>
    </source>
</evidence>
<comment type="catalytic activity">
    <reaction evidence="1 3">
        <text>aldehydo-D-ribose 5-phosphate = D-ribulose 5-phosphate</text>
        <dbReference type="Rhea" id="RHEA:14657"/>
        <dbReference type="ChEBI" id="CHEBI:58121"/>
        <dbReference type="ChEBI" id="CHEBI:58273"/>
        <dbReference type="EC" id="5.3.1.6"/>
    </reaction>
</comment>
<evidence type="ECO:0000313" key="5">
    <source>
        <dbReference type="Proteomes" id="UP000253032"/>
    </source>
</evidence>
<dbReference type="GO" id="GO:0005829">
    <property type="term" value="C:cytosol"/>
    <property type="evidence" value="ECO:0007669"/>
    <property type="project" value="TreeGrafter"/>
</dbReference>